<gene>
    <name evidence="3" type="primary">LOC125778712</name>
</gene>
<reference evidence="3" key="1">
    <citation type="submission" date="2025-08" db="UniProtKB">
        <authorList>
            <consortium name="RefSeq"/>
        </authorList>
    </citation>
    <scope>IDENTIFICATION</scope>
    <source>
        <tissue evidence="3">Adult</tissue>
    </source>
</reference>
<accession>A0ABM3JX14</accession>
<feature type="region of interest" description="Disordered" evidence="1">
    <location>
        <begin position="98"/>
        <end position="119"/>
    </location>
</feature>
<evidence type="ECO:0000313" key="2">
    <source>
        <dbReference type="Proteomes" id="UP001652620"/>
    </source>
</evidence>
<keyword evidence="2" id="KW-1185">Reference proteome</keyword>
<evidence type="ECO:0000313" key="3">
    <source>
        <dbReference type="RefSeq" id="XP_049313763.1"/>
    </source>
</evidence>
<feature type="compositionally biased region" description="Low complexity" evidence="1">
    <location>
        <begin position="64"/>
        <end position="79"/>
    </location>
</feature>
<feature type="region of interest" description="Disordered" evidence="1">
    <location>
        <begin position="51"/>
        <end position="79"/>
    </location>
</feature>
<evidence type="ECO:0000256" key="1">
    <source>
        <dbReference type="SAM" id="MobiDB-lite"/>
    </source>
</evidence>
<proteinExistence type="predicted"/>
<protein>
    <submittedName>
        <fullName evidence="3">Nuclear transcription factor Y subunit beta</fullName>
    </submittedName>
</protein>
<dbReference type="Proteomes" id="UP001652620">
    <property type="component" value="Chromosome 5"/>
</dbReference>
<organism evidence="2 3">
    <name type="scientific">Bactrocera dorsalis</name>
    <name type="common">Oriental fruit fly</name>
    <name type="synonym">Dacus dorsalis</name>
    <dbReference type="NCBI Taxonomy" id="27457"/>
    <lineage>
        <taxon>Eukaryota</taxon>
        <taxon>Metazoa</taxon>
        <taxon>Ecdysozoa</taxon>
        <taxon>Arthropoda</taxon>
        <taxon>Hexapoda</taxon>
        <taxon>Insecta</taxon>
        <taxon>Pterygota</taxon>
        <taxon>Neoptera</taxon>
        <taxon>Endopterygota</taxon>
        <taxon>Diptera</taxon>
        <taxon>Brachycera</taxon>
        <taxon>Muscomorpha</taxon>
        <taxon>Tephritoidea</taxon>
        <taxon>Tephritidae</taxon>
        <taxon>Bactrocera</taxon>
        <taxon>Bactrocera</taxon>
    </lineage>
</organism>
<name>A0ABM3JX14_BACDO</name>
<sequence>MNYQKGIKDPNLERHTKGKTRHFTVNGFNTHAQQQQQQQQVQLQSQSDVRNIYNNPYTPPTAPTTTLSQQQQQTHRLQQQQQQQQLLYKSIASGVVGNSGTNQYDYPPTAASEHQHQLQQQQQQLQQQLQLQQQQQQQQQLSNVLEADNNTFTSHNKGRTDKNLYFSIYCCFVKRW</sequence>
<dbReference type="RefSeq" id="XP_049313763.1">
    <property type="nucleotide sequence ID" value="XM_049457806.1"/>
</dbReference>
<dbReference type="GeneID" id="125778712"/>